<dbReference type="Gene3D" id="1.10.1660.10">
    <property type="match status" value="1"/>
</dbReference>
<gene>
    <name evidence="2" type="ORF">B9T62_05080</name>
</gene>
<keyword evidence="3" id="KW-1185">Reference proteome</keyword>
<evidence type="ECO:0000259" key="1">
    <source>
        <dbReference type="Pfam" id="PF12728"/>
    </source>
</evidence>
<evidence type="ECO:0000313" key="2">
    <source>
        <dbReference type="EMBL" id="ASA20227.1"/>
    </source>
</evidence>
<dbReference type="AlphaFoldDB" id="A0A2Z2K680"/>
<dbReference type="SUPFAM" id="SSF46955">
    <property type="entry name" value="Putative DNA-binding domain"/>
    <property type="match status" value="1"/>
</dbReference>
<dbReference type="InterPro" id="IPR009061">
    <property type="entry name" value="DNA-bd_dom_put_sf"/>
</dbReference>
<dbReference type="RefSeq" id="WP_087914249.1">
    <property type="nucleotide sequence ID" value="NZ_CP021780.1"/>
</dbReference>
<dbReference type="EMBL" id="CP021780">
    <property type="protein sequence ID" value="ASA20227.1"/>
    <property type="molecule type" value="Genomic_DNA"/>
</dbReference>
<dbReference type="Pfam" id="PF12728">
    <property type="entry name" value="HTH_17"/>
    <property type="match status" value="1"/>
</dbReference>
<sequence length="151" mass="17431">MSKVKDNLLHFLKKVESGDVTAQDIHNAQSILKSSVIIPSSSVLRKGSTEIRLKHRVEITPALKDMLQSNEYYTVQEVAERFNVTDKAVYKWIKQNKIVWERTSQNSRDIRIPKNQFKSPPAKAEASILEKSIFNDAVEMELVNRNDLYRD</sequence>
<dbReference type="InterPro" id="IPR041657">
    <property type="entry name" value="HTH_17"/>
</dbReference>
<dbReference type="Proteomes" id="UP000249890">
    <property type="component" value="Chromosome"/>
</dbReference>
<dbReference type="NCBIfam" id="TIGR01764">
    <property type="entry name" value="excise"/>
    <property type="match status" value="1"/>
</dbReference>
<name>A0A2Z2K680_9BACL</name>
<dbReference type="OrthoDB" id="2627698at2"/>
<organism evidence="2 3">
    <name type="scientific">Paenibacillus donghaensis</name>
    <dbReference type="NCBI Taxonomy" id="414771"/>
    <lineage>
        <taxon>Bacteria</taxon>
        <taxon>Bacillati</taxon>
        <taxon>Bacillota</taxon>
        <taxon>Bacilli</taxon>
        <taxon>Bacillales</taxon>
        <taxon>Paenibacillaceae</taxon>
        <taxon>Paenibacillus</taxon>
    </lineage>
</organism>
<dbReference type="KEGG" id="pdh:B9T62_05080"/>
<feature type="domain" description="Helix-turn-helix" evidence="1">
    <location>
        <begin position="72"/>
        <end position="117"/>
    </location>
</feature>
<dbReference type="GO" id="GO:0003677">
    <property type="term" value="F:DNA binding"/>
    <property type="evidence" value="ECO:0007669"/>
    <property type="project" value="InterPro"/>
</dbReference>
<dbReference type="InterPro" id="IPR010093">
    <property type="entry name" value="SinI_DNA-bd"/>
</dbReference>
<accession>A0A2Z2K680</accession>
<protein>
    <recommendedName>
        <fullName evidence="1">Helix-turn-helix domain-containing protein</fullName>
    </recommendedName>
</protein>
<evidence type="ECO:0000313" key="3">
    <source>
        <dbReference type="Proteomes" id="UP000249890"/>
    </source>
</evidence>
<proteinExistence type="predicted"/>
<reference evidence="2 3" key="1">
    <citation type="submission" date="2017-06" db="EMBL/GenBank/DDBJ databases">
        <title>Complete genome sequence of Paenibacillus donghaensis KCTC 13049T isolated from East Sea sediment, South Korea.</title>
        <authorList>
            <person name="Jung B.K."/>
            <person name="Hong S.-J."/>
            <person name="Shin J.-H."/>
        </authorList>
    </citation>
    <scope>NUCLEOTIDE SEQUENCE [LARGE SCALE GENOMIC DNA]</scope>
    <source>
        <strain evidence="2 3">KCTC 13049</strain>
    </source>
</reference>